<sequence>MNSLGGQFQCVILLVSGRGEETITSTSQSVAVVLPMELTQSSTPLCESVAIHIRDFCALHDISCVDWGHDTSALLTACAERTDTYTHVSLLRCEDAAIASVREELLAQRRPAVLIVQLACETAVPCGRDELQYNTVPNCVDAAVAVNPNDDKRRWGWLRPVQSCMAELPGCRGVCLAALLHSALPLLRARVATPPPKWTTAAVTMDGLLREVGYKVGCLPKYGS</sequence>
<dbReference type="AlphaFoldDB" id="A0A1X0NK48"/>
<dbReference type="OrthoDB" id="277877at2759"/>
<dbReference type="Proteomes" id="UP000192257">
    <property type="component" value="Unassembled WGS sequence"/>
</dbReference>
<name>A0A1X0NK48_9TRYP</name>
<dbReference type="VEuPathDB" id="TriTrypDB:TM35_000441360"/>
<gene>
    <name evidence="1" type="ORF">TM35_000441360</name>
</gene>
<comment type="caution">
    <text evidence="1">The sequence shown here is derived from an EMBL/GenBank/DDBJ whole genome shotgun (WGS) entry which is preliminary data.</text>
</comment>
<keyword evidence="2" id="KW-1185">Reference proteome</keyword>
<dbReference type="EMBL" id="NBCO01000044">
    <property type="protein sequence ID" value="ORC84480.1"/>
    <property type="molecule type" value="Genomic_DNA"/>
</dbReference>
<proteinExistence type="predicted"/>
<reference evidence="1 2" key="1">
    <citation type="submission" date="2017-03" db="EMBL/GenBank/DDBJ databases">
        <title>An alternative strategy for trypanosome survival in the mammalian bloodstream revealed through genome and transcriptome analysis of the ubiquitous bovine parasite Trypanosoma (Megatrypanum) theileri.</title>
        <authorList>
            <person name="Kelly S."/>
            <person name="Ivens A."/>
            <person name="Mott A."/>
            <person name="O'Neill E."/>
            <person name="Emms D."/>
            <person name="Macleod O."/>
            <person name="Voorheis P."/>
            <person name="Matthews J."/>
            <person name="Matthews K."/>
            <person name="Carrington M."/>
        </authorList>
    </citation>
    <scope>NUCLEOTIDE SEQUENCE [LARGE SCALE GENOMIC DNA]</scope>
    <source>
        <strain evidence="1">Edinburgh</strain>
    </source>
</reference>
<accession>A0A1X0NK48</accession>
<organism evidence="1 2">
    <name type="scientific">Trypanosoma theileri</name>
    <dbReference type="NCBI Taxonomy" id="67003"/>
    <lineage>
        <taxon>Eukaryota</taxon>
        <taxon>Discoba</taxon>
        <taxon>Euglenozoa</taxon>
        <taxon>Kinetoplastea</taxon>
        <taxon>Metakinetoplastina</taxon>
        <taxon>Trypanosomatida</taxon>
        <taxon>Trypanosomatidae</taxon>
        <taxon>Trypanosoma</taxon>
    </lineage>
</organism>
<evidence type="ECO:0000313" key="2">
    <source>
        <dbReference type="Proteomes" id="UP000192257"/>
    </source>
</evidence>
<dbReference type="RefSeq" id="XP_028878546.1">
    <property type="nucleotide sequence ID" value="XM_029030145.1"/>
</dbReference>
<dbReference type="GeneID" id="39989925"/>
<protein>
    <submittedName>
        <fullName evidence="1">Uncharacterized protein</fullName>
    </submittedName>
</protein>
<evidence type="ECO:0000313" key="1">
    <source>
        <dbReference type="EMBL" id="ORC84480.1"/>
    </source>
</evidence>